<dbReference type="PROSITE" id="PS50850">
    <property type="entry name" value="MFS"/>
    <property type="match status" value="1"/>
</dbReference>
<feature type="transmembrane region" description="Helical" evidence="3">
    <location>
        <begin position="497"/>
        <end position="514"/>
    </location>
</feature>
<evidence type="ECO:0000256" key="3">
    <source>
        <dbReference type="SAM" id="Phobius"/>
    </source>
</evidence>
<evidence type="ECO:0000256" key="2">
    <source>
        <dbReference type="SAM" id="MobiDB-lite"/>
    </source>
</evidence>
<keyword evidence="3" id="KW-0812">Transmembrane</keyword>
<dbReference type="SUPFAM" id="SSF103473">
    <property type="entry name" value="MFS general substrate transporter"/>
    <property type="match status" value="1"/>
</dbReference>
<keyword evidence="3" id="KW-1133">Transmembrane helix</keyword>
<organism evidence="5 6">
    <name type="scientific">Batillaria attramentaria</name>
    <dbReference type="NCBI Taxonomy" id="370345"/>
    <lineage>
        <taxon>Eukaryota</taxon>
        <taxon>Metazoa</taxon>
        <taxon>Spiralia</taxon>
        <taxon>Lophotrochozoa</taxon>
        <taxon>Mollusca</taxon>
        <taxon>Gastropoda</taxon>
        <taxon>Caenogastropoda</taxon>
        <taxon>Sorbeoconcha</taxon>
        <taxon>Cerithioidea</taxon>
        <taxon>Batillariidae</taxon>
        <taxon>Batillaria</taxon>
    </lineage>
</organism>
<name>A0ABD0K1F3_9CAEN</name>
<feature type="transmembrane region" description="Helical" evidence="3">
    <location>
        <begin position="166"/>
        <end position="186"/>
    </location>
</feature>
<dbReference type="Gene3D" id="1.20.1250.20">
    <property type="entry name" value="MFS general substrate transporter like domains"/>
    <property type="match status" value="2"/>
</dbReference>
<feature type="transmembrane region" description="Helical" evidence="3">
    <location>
        <begin position="336"/>
        <end position="358"/>
    </location>
</feature>
<evidence type="ECO:0000313" key="6">
    <source>
        <dbReference type="Proteomes" id="UP001519460"/>
    </source>
</evidence>
<evidence type="ECO:0000313" key="5">
    <source>
        <dbReference type="EMBL" id="KAK7480993.1"/>
    </source>
</evidence>
<dbReference type="Proteomes" id="UP001519460">
    <property type="component" value="Unassembled WGS sequence"/>
</dbReference>
<dbReference type="PANTHER" id="PTHR11360:SF284">
    <property type="entry name" value="EG:103B4.3 PROTEIN-RELATED"/>
    <property type="match status" value="1"/>
</dbReference>
<feature type="domain" description="Major facilitator superfamily (MFS) profile" evidence="4">
    <location>
        <begin position="13"/>
        <end position="519"/>
    </location>
</feature>
<feature type="transmembrane region" description="Helical" evidence="3">
    <location>
        <begin position="9"/>
        <end position="31"/>
    </location>
</feature>
<dbReference type="AlphaFoldDB" id="A0ABD0K1F3"/>
<feature type="transmembrane region" description="Helical" evidence="3">
    <location>
        <begin position="454"/>
        <end position="477"/>
    </location>
</feature>
<dbReference type="InterPro" id="IPR020846">
    <property type="entry name" value="MFS_dom"/>
</dbReference>
<reference evidence="5 6" key="1">
    <citation type="journal article" date="2023" name="Sci. Data">
        <title>Genome assembly of the Korean intertidal mud-creeper Batillaria attramentaria.</title>
        <authorList>
            <person name="Patra A.K."/>
            <person name="Ho P.T."/>
            <person name="Jun S."/>
            <person name="Lee S.J."/>
            <person name="Kim Y."/>
            <person name="Won Y.J."/>
        </authorList>
    </citation>
    <scope>NUCLEOTIDE SEQUENCE [LARGE SCALE GENOMIC DNA]</scope>
    <source>
        <strain evidence="5">Wonlab-2016</strain>
    </source>
</reference>
<comment type="caution">
    <text evidence="5">The sequence shown here is derived from an EMBL/GenBank/DDBJ whole genome shotgun (WGS) entry which is preliminary data.</text>
</comment>
<keyword evidence="3" id="KW-0472">Membrane</keyword>
<evidence type="ECO:0000256" key="1">
    <source>
        <dbReference type="ARBA" id="ARBA00004141"/>
    </source>
</evidence>
<feature type="transmembrane region" description="Helical" evidence="3">
    <location>
        <begin position="51"/>
        <end position="71"/>
    </location>
</feature>
<dbReference type="Pfam" id="PF07690">
    <property type="entry name" value="MFS_1"/>
    <property type="match status" value="1"/>
</dbReference>
<dbReference type="EMBL" id="JACVVK020000270">
    <property type="protein sequence ID" value="KAK7480993.1"/>
    <property type="molecule type" value="Genomic_DNA"/>
</dbReference>
<keyword evidence="6" id="KW-1185">Reference proteome</keyword>
<gene>
    <name evidence="5" type="ORF">BaRGS_00027808</name>
</gene>
<feature type="region of interest" description="Disordered" evidence="2">
    <location>
        <begin position="234"/>
        <end position="299"/>
    </location>
</feature>
<feature type="compositionally biased region" description="Basic and acidic residues" evidence="2">
    <location>
        <begin position="234"/>
        <end position="254"/>
    </location>
</feature>
<feature type="transmembrane region" description="Helical" evidence="3">
    <location>
        <begin position="78"/>
        <end position="98"/>
    </location>
</feature>
<protein>
    <recommendedName>
        <fullName evidence="4">Major facilitator superfamily (MFS) profile domain-containing protein</fullName>
    </recommendedName>
</protein>
<feature type="compositionally biased region" description="Basic and acidic residues" evidence="2">
    <location>
        <begin position="262"/>
        <end position="299"/>
    </location>
</feature>
<accession>A0ABD0K1F3</accession>
<feature type="transmembrane region" description="Helical" evidence="3">
    <location>
        <begin position="370"/>
        <end position="389"/>
    </location>
</feature>
<dbReference type="InterPro" id="IPR011701">
    <property type="entry name" value="MFS"/>
</dbReference>
<feature type="transmembrane region" description="Helical" evidence="3">
    <location>
        <begin position="104"/>
        <end position="129"/>
    </location>
</feature>
<dbReference type="CDD" id="cd17352">
    <property type="entry name" value="MFS_MCT_SLC16"/>
    <property type="match status" value="1"/>
</dbReference>
<dbReference type="GO" id="GO:0016020">
    <property type="term" value="C:membrane"/>
    <property type="evidence" value="ECO:0007669"/>
    <property type="project" value="UniProtKB-SubCell"/>
</dbReference>
<evidence type="ECO:0000259" key="4">
    <source>
        <dbReference type="PROSITE" id="PS50850"/>
    </source>
</evidence>
<feature type="transmembrane region" description="Helical" evidence="3">
    <location>
        <begin position="426"/>
        <end position="447"/>
    </location>
</feature>
<dbReference type="InterPro" id="IPR036259">
    <property type="entry name" value="MFS_trans_sf"/>
</dbReference>
<proteinExistence type="predicted"/>
<dbReference type="PANTHER" id="PTHR11360">
    <property type="entry name" value="MONOCARBOXYLATE TRANSPORTER"/>
    <property type="match status" value="1"/>
</dbReference>
<comment type="subcellular location">
    <subcellularLocation>
        <location evidence="1">Membrane</location>
        <topology evidence="1">Multi-pass membrane protein</topology>
    </subcellularLocation>
</comment>
<feature type="transmembrane region" description="Helical" evidence="3">
    <location>
        <begin position="401"/>
        <end position="420"/>
    </location>
</feature>
<sequence length="553" mass="59528">MTHPVDRGWAWVVLVASLGCNYLSGVLVYFVGVIHVELLDKFQDDVTTTAWAGAIYSSLQMLGAPLATWLVHNYGCRVSVMAGGVLLFLGFTASAFATSVSALVFTYGLIAGTGMGLTYSPTLMTIGFYFSRLRGLASGISVSACAVGILSGSLITQLLIDTYGLTGAFLLIGGISLHNVVFAMFFRPTPHEGRRLQQNRTRAIPKLSLENLPQGSKARRVVVEKLPLTEKFVDESGDEERNKEAGFVVTDKEPTPAQSNDCETRAENDKDALAGHKQDDSNIEPDRHDRFNEETEKDGLLSLNSECHTSDLADERSQRRKATTLKAVRPLVLNRAFVCHCISVFFADMNMGGVYLHLPEYSKTMGTDVTRAATLFVGVGIFSLVSRLGSGFLTTGSRVNAFYLSVSLMALCGAATSLFPLYSGSYLGQMVFACLFGLSTGGFYTLINVLTVELVGFGDTLAMAYGMEVFVMGVGYVAGPPLAGIIVDSGGTYEHSFIFLGLAMFASAVFDLVAKAVHNPQDKNSETAITVDTGASEARDSLLQTQDTTDNMQ</sequence>
<feature type="transmembrane region" description="Helical" evidence="3">
    <location>
        <begin position="136"/>
        <end position="160"/>
    </location>
</feature>
<dbReference type="InterPro" id="IPR050327">
    <property type="entry name" value="Proton-linked_MCT"/>
</dbReference>
<dbReference type="PROSITE" id="PS51257">
    <property type="entry name" value="PROKAR_LIPOPROTEIN"/>
    <property type="match status" value="1"/>
</dbReference>